<proteinExistence type="predicted"/>
<accession>A0A1X7VFB6</accession>
<dbReference type="InParanoid" id="A0A1X7VFB6"/>
<sequence length="284" mass="32219">MQDDETLSQLQSPQFSTDGYKRDLCDGTLSVFSYTFGNYISKSQLRHIHLAAIALTSVIKRYSMPSVLEYIVSDIKKLKAGHQINLNGRQIEIKGSIAAVSANNPASCSLGGFKEGGRANRGCRHCMISDLSSEASREYEVNSTSTLLKLEYLNMCNGGLITDVLIEDHNKEFVKLYPFVAVTPKMHYMVHMPRLMILYGPLVRLWTMRFEAKHHCNIGNGHQQLQDIEGNDVQMVKWMRAGMILIKEPCLLLSEVSDFLSFILLKNIYVHKNDIYYVGEHIHQ</sequence>
<name>A0A1X7VFB6_AMPQE</name>
<reference evidence="1" key="1">
    <citation type="submission" date="2017-05" db="UniProtKB">
        <authorList>
            <consortium name="EnsemblMetazoa"/>
        </authorList>
    </citation>
    <scope>IDENTIFICATION</scope>
</reference>
<evidence type="ECO:0000313" key="1">
    <source>
        <dbReference type="EnsemblMetazoa" id="Aqu2.1.38207_001"/>
    </source>
</evidence>
<protein>
    <submittedName>
        <fullName evidence="1">Uncharacterized protein</fullName>
    </submittedName>
</protein>
<organism evidence="1">
    <name type="scientific">Amphimedon queenslandica</name>
    <name type="common">Sponge</name>
    <dbReference type="NCBI Taxonomy" id="400682"/>
    <lineage>
        <taxon>Eukaryota</taxon>
        <taxon>Metazoa</taxon>
        <taxon>Porifera</taxon>
        <taxon>Demospongiae</taxon>
        <taxon>Heteroscleromorpha</taxon>
        <taxon>Haplosclerida</taxon>
        <taxon>Niphatidae</taxon>
        <taxon>Amphimedon</taxon>
    </lineage>
</organism>
<dbReference type="EnsemblMetazoa" id="Aqu2.1.38207_001">
    <property type="protein sequence ID" value="Aqu2.1.38207_001"/>
    <property type="gene ID" value="Aqu2.1.38207"/>
</dbReference>
<dbReference type="AlphaFoldDB" id="A0A1X7VFB6"/>